<evidence type="ECO:0000256" key="1">
    <source>
        <dbReference type="ARBA" id="ARBA00010515"/>
    </source>
</evidence>
<accession>A0AAI9E975</accession>
<dbReference type="PANTHER" id="PTHR48081:SF8">
    <property type="entry name" value="ALPHA_BETA HYDROLASE FOLD-3 DOMAIN-CONTAINING PROTEIN-RELATED"/>
    <property type="match status" value="1"/>
</dbReference>
<comment type="similarity">
    <text evidence="1">Belongs to the 'GDXG' lipolytic enzyme family.</text>
</comment>
<keyword evidence="6" id="KW-1185">Reference proteome</keyword>
<organism evidence="5 6">
    <name type="scientific">Lecanosticta acicola</name>
    <dbReference type="NCBI Taxonomy" id="111012"/>
    <lineage>
        <taxon>Eukaryota</taxon>
        <taxon>Fungi</taxon>
        <taxon>Dikarya</taxon>
        <taxon>Ascomycota</taxon>
        <taxon>Pezizomycotina</taxon>
        <taxon>Dothideomycetes</taxon>
        <taxon>Dothideomycetidae</taxon>
        <taxon>Mycosphaerellales</taxon>
        <taxon>Mycosphaerellaceae</taxon>
        <taxon>Lecanosticta</taxon>
    </lineage>
</organism>
<evidence type="ECO:0000256" key="2">
    <source>
        <dbReference type="ARBA" id="ARBA00022801"/>
    </source>
</evidence>
<keyword evidence="2" id="KW-0378">Hydrolase</keyword>
<dbReference type="InterPro" id="IPR013094">
    <property type="entry name" value="AB_hydrolase_3"/>
</dbReference>
<feature type="domain" description="Alpha/beta hydrolase fold-3" evidence="4">
    <location>
        <begin position="102"/>
        <end position="314"/>
    </location>
</feature>
<dbReference type="InterPro" id="IPR033140">
    <property type="entry name" value="Lipase_GDXG_put_SER_AS"/>
</dbReference>
<dbReference type="Proteomes" id="UP001296104">
    <property type="component" value="Unassembled WGS sequence"/>
</dbReference>
<dbReference type="PROSITE" id="PS01174">
    <property type="entry name" value="LIPASE_GDXG_SER"/>
    <property type="match status" value="1"/>
</dbReference>
<comment type="caution">
    <text evidence="5">The sequence shown here is derived from an EMBL/GenBank/DDBJ whole genome shotgun (WGS) entry which is preliminary data.</text>
</comment>
<dbReference type="Gene3D" id="3.40.50.1820">
    <property type="entry name" value="alpha/beta hydrolase"/>
    <property type="match status" value="1"/>
</dbReference>
<dbReference type="InterPro" id="IPR050300">
    <property type="entry name" value="GDXG_lipolytic_enzyme"/>
</dbReference>
<evidence type="ECO:0000256" key="3">
    <source>
        <dbReference type="PROSITE-ProRule" id="PRU10038"/>
    </source>
</evidence>
<reference evidence="5" key="1">
    <citation type="submission" date="2023-11" db="EMBL/GenBank/DDBJ databases">
        <authorList>
            <person name="Alioto T."/>
            <person name="Alioto T."/>
            <person name="Gomez Garrido J."/>
        </authorList>
    </citation>
    <scope>NUCLEOTIDE SEQUENCE</scope>
</reference>
<gene>
    <name evidence="5" type="ORF">LECACI_7A003095</name>
</gene>
<protein>
    <recommendedName>
        <fullName evidence="4">Alpha/beta hydrolase fold-3 domain-containing protein</fullName>
    </recommendedName>
</protein>
<evidence type="ECO:0000259" key="4">
    <source>
        <dbReference type="Pfam" id="PF07859"/>
    </source>
</evidence>
<dbReference type="Pfam" id="PF07859">
    <property type="entry name" value="Abhydrolase_3"/>
    <property type="match status" value="1"/>
</dbReference>
<dbReference type="PANTHER" id="PTHR48081">
    <property type="entry name" value="AB HYDROLASE SUPERFAMILY PROTEIN C4A8.06C"/>
    <property type="match status" value="1"/>
</dbReference>
<evidence type="ECO:0000313" key="6">
    <source>
        <dbReference type="Proteomes" id="UP001296104"/>
    </source>
</evidence>
<dbReference type="AlphaFoldDB" id="A0AAI9E975"/>
<dbReference type="EMBL" id="CAVMBE010000014">
    <property type="protein sequence ID" value="CAK3940633.1"/>
    <property type="molecule type" value="Genomic_DNA"/>
</dbReference>
<name>A0AAI9E975_9PEZI</name>
<feature type="active site" evidence="3">
    <location>
        <position position="177"/>
    </location>
</feature>
<proteinExistence type="inferred from homology"/>
<sequence>MAQDDGINADLRASQKPSITVTRRHDRSFRMLLMHTFVRPFKHQIVKLPKKVFPAGSPQIQCHEKAAKTIECKERRVDDIYLYDLSSKQERRREKRPIKRMYYFCGGGWRSPPSSEHWALLAEMTNNLPDIAITLVSYPLAPNSPAPTTFPQLMKLYRTVMQDAEAAGEEVILAGDSAGGNIVLCLTVNALAEDVESGNELPCPKAIFAMSPSTDLRRANPDIKQVEKKDPLLRASFVVDTAKSWRGDWDPCDVRVSPLYADVTPLAKRGVKVHGITGRNDVLGPDAILFREKLNQAWVYGEWLDWDKQMHCFPLAFTFHFPESREGKDWTLDVLKRT</sequence>
<dbReference type="InterPro" id="IPR029058">
    <property type="entry name" value="AB_hydrolase_fold"/>
</dbReference>
<dbReference type="SUPFAM" id="SSF53474">
    <property type="entry name" value="alpha/beta-Hydrolases"/>
    <property type="match status" value="1"/>
</dbReference>
<evidence type="ECO:0000313" key="5">
    <source>
        <dbReference type="EMBL" id="CAK3940633.1"/>
    </source>
</evidence>
<dbReference type="GO" id="GO:0016787">
    <property type="term" value="F:hydrolase activity"/>
    <property type="evidence" value="ECO:0007669"/>
    <property type="project" value="UniProtKB-KW"/>
</dbReference>